<organism evidence="1 2">
    <name type="scientific">Parablautia muri</name>
    <dbReference type="NCBI Taxonomy" id="2320879"/>
    <lineage>
        <taxon>Bacteria</taxon>
        <taxon>Bacillati</taxon>
        <taxon>Bacillota</taxon>
        <taxon>Clostridia</taxon>
        <taxon>Lachnospirales</taxon>
        <taxon>Lachnospiraceae</taxon>
        <taxon>Parablautia</taxon>
    </lineage>
</organism>
<reference evidence="1" key="1">
    <citation type="submission" date="2018-09" db="EMBL/GenBank/DDBJ databases">
        <title>Murine metabolic-syndrome-specific gut microbial biobank.</title>
        <authorList>
            <person name="Liu C."/>
        </authorList>
    </citation>
    <scope>NUCLEOTIDE SEQUENCE</scope>
    <source>
        <strain evidence="1">D42-62</strain>
    </source>
</reference>
<accession>A0A9X5GQ24</accession>
<evidence type="ECO:0000313" key="2">
    <source>
        <dbReference type="Proteomes" id="UP001154420"/>
    </source>
</evidence>
<dbReference type="RefSeq" id="WP_160558549.1">
    <property type="nucleotide sequence ID" value="NZ_QZDT01000002.1"/>
</dbReference>
<comment type="caution">
    <text evidence="1">The sequence shown here is derived from an EMBL/GenBank/DDBJ whole genome shotgun (WGS) entry which is preliminary data.</text>
</comment>
<dbReference type="Proteomes" id="UP001154420">
    <property type="component" value="Unassembled WGS sequence"/>
</dbReference>
<protein>
    <submittedName>
        <fullName evidence="1">Uncharacterized protein</fullName>
    </submittedName>
</protein>
<gene>
    <name evidence="1" type="ORF">D5281_02395</name>
</gene>
<keyword evidence="2" id="KW-1185">Reference proteome</keyword>
<dbReference type="EMBL" id="QZDT01000002">
    <property type="protein sequence ID" value="NBJ91463.1"/>
    <property type="molecule type" value="Genomic_DNA"/>
</dbReference>
<name>A0A9X5GQ24_9FIRM</name>
<proteinExistence type="predicted"/>
<sequence>MKIKILYSILAILAITSLGTGYGWYQSSGEKVAYILKRNWDNHESSGYCMEVKFLPEEAFLRAGWCI</sequence>
<evidence type="ECO:0000313" key="1">
    <source>
        <dbReference type="EMBL" id="NBJ91463.1"/>
    </source>
</evidence>
<dbReference type="AlphaFoldDB" id="A0A9X5GQ24"/>